<dbReference type="CDD" id="cd00156">
    <property type="entry name" value="REC"/>
    <property type="match status" value="1"/>
</dbReference>
<dbReference type="InterPro" id="IPR003593">
    <property type="entry name" value="AAA+_ATPase"/>
</dbReference>
<dbReference type="PROSITE" id="PS00688">
    <property type="entry name" value="SIGMA54_INTERACT_3"/>
    <property type="match status" value="1"/>
</dbReference>
<dbReference type="SMART" id="SM00448">
    <property type="entry name" value="REC"/>
    <property type="match status" value="1"/>
</dbReference>
<dbReference type="FunFam" id="1.10.8.60:FF:000014">
    <property type="entry name" value="DNA-binding transcriptional regulator NtrC"/>
    <property type="match status" value="1"/>
</dbReference>
<dbReference type="Pfam" id="PF25601">
    <property type="entry name" value="AAA_lid_14"/>
    <property type="match status" value="1"/>
</dbReference>
<dbReference type="EMBL" id="DTHV01000132">
    <property type="protein sequence ID" value="HGW60608.1"/>
    <property type="molecule type" value="Genomic_DNA"/>
</dbReference>
<keyword evidence="6" id="KW-0804">Transcription</keyword>
<dbReference type="InterPro" id="IPR002078">
    <property type="entry name" value="Sigma_54_int"/>
</dbReference>
<evidence type="ECO:0000256" key="6">
    <source>
        <dbReference type="ARBA" id="ARBA00023163"/>
    </source>
</evidence>
<keyword evidence="3" id="KW-0805">Transcription regulation</keyword>
<dbReference type="GO" id="GO:0006355">
    <property type="term" value="P:regulation of DNA-templated transcription"/>
    <property type="evidence" value="ECO:0007669"/>
    <property type="project" value="InterPro"/>
</dbReference>
<evidence type="ECO:0000256" key="1">
    <source>
        <dbReference type="ARBA" id="ARBA00022741"/>
    </source>
</evidence>
<dbReference type="SUPFAM" id="SSF52540">
    <property type="entry name" value="P-loop containing nucleoside triphosphate hydrolases"/>
    <property type="match status" value="1"/>
</dbReference>
<evidence type="ECO:0000256" key="4">
    <source>
        <dbReference type="ARBA" id="ARBA00023125"/>
    </source>
</evidence>
<dbReference type="SMART" id="SM00382">
    <property type="entry name" value="AAA"/>
    <property type="match status" value="1"/>
</dbReference>
<dbReference type="GO" id="GO:0000160">
    <property type="term" value="P:phosphorelay signal transduction system"/>
    <property type="evidence" value="ECO:0007669"/>
    <property type="project" value="InterPro"/>
</dbReference>
<sequence length="464" mass="53148">MSERILIIDGEGSLRESLDKYLKKAGFTVDSAATFQEAINIYASYIHDFVIVEIELPDGDGLEFVSKIKVLNPSVRVIVTTSYPSINSALKALKLKVDDYLIKPFIYDEILSSLRKLLQYKAFSSDKDHQIKYFKKEKVLEKNPFINYQEDFISIIGESVEIKLLLEKIKKIANTSTNVLLLGETGTGKELFARAIHEASYRKKKPFVAINCASLPENLLESELFGFAKGAFTGATSDKKGLLEIADGGTVFLDEIGDLPINLQAKLLRVIEDKEIRPLGSIISKKVDLRFISATNKDLLEEVKKGKFREDLYFRLNVITLYIPPLRERGRDIEILAYHFMRKFAIKMGKDIKKIDSHTIQILLKYPWPGNIRELQNVIEQAVVFAESDTIKPEDLPENIRNLEITCEKKKEIPILSIEEFTKEFILKYQSIYSEQELANMLGITRKALWEKRKKWGITRQKIL</sequence>
<dbReference type="PANTHER" id="PTHR32071">
    <property type="entry name" value="TRANSCRIPTIONAL REGULATORY PROTEIN"/>
    <property type="match status" value="1"/>
</dbReference>
<dbReference type="PROSITE" id="PS00675">
    <property type="entry name" value="SIGMA54_INTERACT_1"/>
    <property type="match status" value="1"/>
</dbReference>
<dbReference type="PROSITE" id="PS00676">
    <property type="entry name" value="SIGMA54_INTERACT_2"/>
    <property type="match status" value="1"/>
</dbReference>
<evidence type="ECO:0000256" key="2">
    <source>
        <dbReference type="ARBA" id="ARBA00022840"/>
    </source>
</evidence>
<organism evidence="10">
    <name type="scientific">Caldisericum exile</name>
    <dbReference type="NCBI Taxonomy" id="693075"/>
    <lineage>
        <taxon>Bacteria</taxon>
        <taxon>Pseudomonadati</taxon>
        <taxon>Caldisericota/Cryosericota group</taxon>
        <taxon>Caldisericota</taxon>
        <taxon>Caldisericia</taxon>
        <taxon>Caldisericales</taxon>
        <taxon>Caldisericaceae</taxon>
        <taxon>Caldisericum</taxon>
    </lineage>
</organism>
<feature type="domain" description="Sigma-54 factor interaction" evidence="8">
    <location>
        <begin position="155"/>
        <end position="384"/>
    </location>
</feature>
<comment type="caution">
    <text evidence="10">The sequence shown here is derived from an EMBL/GenBank/DDBJ whole genome shotgun (WGS) entry which is preliminary data.</text>
</comment>
<dbReference type="InterPro" id="IPR025943">
    <property type="entry name" value="Sigma_54_int_dom_ATP-bd_2"/>
</dbReference>
<keyword evidence="4" id="KW-0238">DNA-binding</keyword>
<gene>
    <name evidence="10" type="ORF">ENV82_04185</name>
</gene>
<evidence type="ECO:0000256" key="5">
    <source>
        <dbReference type="ARBA" id="ARBA00023159"/>
    </source>
</evidence>
<keyword evidence="5" id="KW-0010">Activator</keyword>
<dbReference type="InterPro" id="IPR011006">
    <property type="entry name" value="CheY-like_superfamily"/>
</dbReference>
<reference evidence="10" key="1">
    <citation type="journal article" date="2020" name="mSystems">
        <title>Genome- and Community-Level Interaction Insights into Carbon Utilization and Element Cycling Functions of Hydrothermarchaeota in Hydrothermal Sediment.</title>
        <authorList>
            <person name="Zhou Z."/>
            <person name="Liu Y."/>
            <person name="Xu W."/>
            <person name="Pan J."/>
            <person name="Luo Z.H."/>
            <person name="Li M."/>
        </authorList>
    </citation>
    <scope>NUCLEOTIDE SEQUENCE [LARGE SCALE GENOMIC DNA]</scope>
    <source>
        <strain evidence="10">SpSt-794</strain>
    </source>
</reference>
<feature type="domain" description="Response regulatory" evidence="9">
    <location>
        <begin position="4"/>
        <end position="118"/>
    </location>
</feature>
<dbReference type="Pfam" id="PF00158">
    <property type="entry name" value="Sigma54_activat"/>
    <property type="match status" value="1"/>
</dbReference>
<keyword evidence="1" id="KW-0547">Nucleotide-binding</keyword>
<name>A0A7C4TW54_9BACT</name>
<evidence type="ECO:0000256" key="7">
    <source>
        <dbReference type="PROSITE-ProRule" id="PRU00169"/>
    </source>
</evidence>
<dbReference type="Pfam" id="PF00072">
    <property type="entry name" value="Response_reg"/>
    <property type="match status" value="1"/>
</dbReference>
<dbReference type="PROSITE" id="PS50110">
    <property type="entry name" value="RESPONSE_REGULATORY"/>
    <property type="match status" value="1"/>
</dbReference>
<protein>
    <submittedName>
        <fullName evidence="10">Sigma-54-dependent Fis family transcriptional regulator</fullName>
    </submittedName>
</protein>
<dbReference type="FunFam" id="3.40.50.300:FF:000006">
    <property type="entry name" value="DNA-binding transcriptional regulator NtrC"/>
    <property type="match status" value="1"/>
</dbReference>
<dbReference type="Gene3D" id="3.40.50.2300">
    <property type="match status" value="1"/>
</dbReference>
<evidence type="ECO:0000313" key="10">
    <source>
        <dbReference type="EMBL" id="HGW60608.1"/>
    </source>
</evidence>
<keyword evidence="2" id="KW-0067">ATP-binding</keyword>
<dbReference type="GO" id="GO:0003677">
    <property type="term" value="F:DNA binding"/>
    <property type="evidence" value="ECO:0007669"/>
    <property type="project" value="UniProtKB-KW"/>
</dbReference>
<evidence type="ECO:0000259" key="8">
    <source>
        <dbReference type="PROSITE" id="PS50045"/>
    </source>
</evidence>
<dbReference type="Gene3D" id="3.40.50.300">
    <property type="entry name" value="P-loop containing nucleotide triphosphate hydrolases"/>
    <property type="match status" value="1"/>
</dbReference>
<proteinExistence type="predicted"/>
<dbReference type="SUPFAM" id="SSF52172">
    <property type="entry name" value="CheY-like"/>
    <property type="match status" value="1"/>
</dbReference>
<dbReference type="PROSITE" id="PS50045">
    <property type="entry name" value="SIGMA54_INTERACT_4"/>
    <property type="match status" value="1"/>
</dbReference>
<accession>A0A7C4TW54</accession>
<dbReference type="InterPro" id="IPR058031">
    <property type="entry name" value="AAA_lid_NorR"/>
</dbReference>
<evidence type="ECO:0000259" key="9">
    <source>
        <dbReference type="PROSITE" id="PS50110"/>
    </source>
</evidence>
<dbReference type="Gene3D" id="1.10.8.60">
    <property type="match status" value="1"/>
</dbReference>
<dbReference type="CDD" id="cd00009">
    <property type="entry name" value="AAA"/>
    <property type="match status" value="1"/>
</dbReference>
<evidence type="ECO:0000256" key="3">
    <source>
        <dbReference type="ARBA" id="ARBA00023015"/>
    </source>
</evidence>
<dbReference type="InterPro" id="IPR025662">
    <property type="entry name" value="Sigma_54_int_dom_ATP-bd_1"/>
</dbReference>
<dbReference type="InterPro" id="IPR025944">
    <property type="entry name" value="Sigma_54_int_dom_CS"/>
</dbReference>
<comment type="caution">
    <text evidence="7">Lacks conserved residue(s) required for the propagation of feature annotation.</text>
</comment>
<dbReference type="PANTHER" id="PTHR32071:SF57">
    <property type="entry name" value="C4-DICARBOXYLATE TRANSPORT TRANSCRIPTIONAL REGULATORY PROTEIN DCTD"/>
    <property type="match status" value="1"/>
</dbReference>
<dbReference type="InterPro" id="IPR001789">
    <property type="entry name" value="Sig_transdc_resp-reg_receiver"/>
</dbReference>
<dbReference type="AlphaFoldDB" id="A0A7C4TW54"/>
<dbReference type="InterPro" id="IPR027417">
    <property type="entry name" value="P-loop_NTPase"/>
</dbReference>
<dbReference type="GO" id="GO:0005524">
    <property type="term" value="F:ATP binding"/>
    <property type="evidence" value="ECO:0007669"/>
    <property type="project" value="UniProtKB-KW"/>
</dbReference>